<organism evidence="2 3">
    <name type="scientific">Lentinus tigrinus ALCF2SS1-6</name>
    <dbReference type="NCBI Taxonomy" id="1328759"/>
    <lineage>
        <taxon>Eukaryota</taxon>
        <taxon>Fungi</taxon>
        <taxon>Dikarya</taxon>
        <taxon>Basidiomycota</taxon>
        <taxon>Agaricomycotina</taxon>
        <taxon>Agaricomycetes</taxon>
        <taxon>Polyporales</taxon>
        <taxon>Polyporaceae</taxon>
        <taxon>Lentinus</taxon>
    </lineage>
</organism>
<evidence type="ECO:0000256" key="1">
    <source>
        <dbReference type="SAM" id="Phobius"/>
    </source>
</evidence>
<keyword evidence="3" id="KW-1185">Reference proteome</keyword>
<dbReference type="EMBL" id="ML122272">
    <property type="protein sequence ID" value="RPD59096.1"/>
    <property type="molecule type" value="Genomic_DNA"/>
</dbReference>
<dbReference type="Proteomes" id="UP000313359">
    <property type="component" value="Unassembled WGS sequence"/>
</dbReference>
<keyword evidence="1" id="KW-0472">Membrane</keyword>
<keyword evidence="1" id="KW-0812">Transmembrane</keyword>
<name>A0A5C2SCM4_9APHY</name>
<dbReference type="AlphaFoldDB" id="A0A5C2SCM4"/>
<evidence type="ECO:0000313" key="3">
    <source>
        <dbReference type="Proteomes" id="UP000313359"/>
    </source>
</evidence>
<protein>
    <submittedName>
        <fullName evidence="2">Uncharacterized protein</fullName>
    </submittedName>
</protein>
<sequence>MRSVSLRGQPNAVWPESLFANYIFSLILLCILSVCSRPLYMFIDVLHLHPANVWACEITDTAHGALASRKGVPGSLICEPKGSPVTINTWRDPQHSDRATSIYA</sequence>
<feature type="transmembrane region" description="Helical" evidence="1">
    <location>
        <begin position="20"/>
        <end position="40"/>
    </location>
</feature>
<reference evidence="2" key="1">
    <citation type="journal article" date="2018" name="Genome Biol. Evol.">
        <title>Genomics and development of Lentinus tigrinus, a white-rot wood-decaying mushroom with dimorphic fruiting bodies.</title>
        <authorList>
            <person name="Wu B."/>
            <person name="Xu Z."/>
            <person name="Knudson A."/>
            <person name="Carlson A."/>
            <person name="Chen N."/>
            <person name="Kovaka S."/>
            <person name="LaButti K."/>
            <person name="Lipzen A."/>
            <person name="Pennachio C."/>
            <person name="Riley R."/>
            <person name="Schakwitz W."/>
            <person name="Umezawa K."/>
            <person name="Ohm R.A."/>
            <person name="Grigoriev I.V."/>
            <person name="Nagy L.G."/>
            <person name="Gibbons J."/>
            <person name="Hibbett D."/>
        </authorList>
    </citation>
    <scope>NUCLEOTIDE SEQUENCE [LARGE SCALE GENOMIC DNA]</scope>
    <source>
        <strain evidence="2">ALCF2SS1-6</strain>
    </source>
</reference>
<gene>
    <name evidence="2" type="ORF">L227DRAFT_174373</name>
</gene>
<proteinExistence type="predicted"/>
<keyword evidence="1" id="KW-1133">Transmembrane helix</keyword>
<evidence type="ECO:0000313" key="2">
    <source>
        <dbReference type="EMBL" id="RPD59096.1"/>
    </source>
</evidence>
<accession>A0A5C2SCM4</accession>